<sequence length="69" mass="7526">MGQNTSAQTRHKLGNQDTFVIPMGYDAGQSIIALLVARCTQMPLFQCRISEVGCVGLCMSSPELRLQLP</sequence>
<dbReference type="Proteomes" id="UP000054928">
    <property type="component" value="Unassembled WGS sequence"/>
</dbReference>
<dbReference type="AlphaFoldDB" id="A0A0P1AZT5"/>
<reference evidence="2" key="1">
    <citation type="submission" date="2014-09" db="EMBL/GenBank/DDBJ databases">
        <authorList>
            <person name="Sharma Rahul"/>
            <person name="Thines Marco"/>
        </authorList>
    </citation>
    <scope>NUCLEOTIDE SEQUENCE [LARGE SCALE GENOMIC DNA]</scope>
</reference>
<evidence type="ECO:0000313" key="1">
    <source>
        <dbReference type="EMBL" id="CEG46456.1"/>
    </source>
</evidence>
<proteinExistence type="predicted"/>
<keyword evidence="2" id="KW-1185">Reference proteome</keyword>
<dbReference type="EMBL" id="CCYD01002047">
    <property type="protein sequence ID" value="CEG46456.1"/>
    <property type="molecule type" value="Genomic_DNA"/>
</dbReference>
<protein>
    <submittedName>
        <fullName evidence="1">Uncharacterized protein</fullName>
    </submittedName>
</protein>
<name>A0A0P1AZT5_PLAHL</name>
<dbReference type="RefSeq" id="XP_024582825.1">
    <property type="nucleotide sequence ID" value="XM_024717314.1"/>
</dbReference>
<accession>A0A0P1AZT5</accession>
<organism evidence="1 2">
    <name type="scientific">Plasmopara halstedii</name>
    <name type="common">Downy mildew of sunflower</name>
    <dbReference type="NCBI Taxonomy" id="4781"/>
    <lineage>
        <taxon>Eukaryota</taxon>
        <taxon>Sar</taxon>
        <taxon>Stramenopiles</taxon>
        <taxon>Oomycota</taxon>
        <taxon>Peronosporomycetes</taxon>
        <taxon>Peronosporales</taxon>
        <taxon>Peronosporaceae</taxon>
        <taxon>Plasmopara</taxon>
    </lineage>
</organism>
<dbReference type="GeneID" id="36397912"/>
<evidence type="ECO:0000313" key="2">
    <source>
        <dbReference type="Proteomes" id="UP000054928"/>
    </source>
</evidence>